<sequence length="201" mass="22838">MSGWQVTSLRIDLYNPPFWLINLFRAILSVDSLRSLEVGETALAGSYAILFEQFGPSLDNLRFNMWDLKDDAIKETFRQYLLECPLLESLQLCCRNLAANNSQVASLLQLVCQTTKQITFCIGVDVEAAFGNPLLRSSWTPLEQVLLNIRELEHVRFVAENLTNKKRGFGLRNQVILDDVQQQLVKDCLPKLETAGLLSFE</sequence>
<protein>
    <submittedName>
        <fullName evidence="1">Uncharacterized protein</fullName>
    </submittedName>
</protein>
<comment type="caution">
    <text evidence="1">The sequence shown here is derived from an EMBL/GenBank/DDBJ whole genome shotgun (WGS) entry which is preliminary data.</text>
</comment>
<name>A0A2R6PJ82_9APHY</name>
<dbReference type="AlphaFoldDB" id="A0A2R6PJ82"/>
<accession>A0A2R6PJ82</accession>
<gene>
    <name evidence="1" type="ORF">PHLCEN_2v4743</name>
</gene>
<dbReference type="EMBL" id="MLYV02000479">
    <property type="protein sequence ID" value="PSR92213.1"/>
    <property type="molecule type" value="Genomic_DNA"/>
</dbReference>
<reference evidence="1 2" key="1">
    <citation type="submission" date="2018-02" db="EMBL/GenBank/DDBJ databases">
        <title>Genome sequence of the basidiomycete white-rot fungus Phlebia centrifuga.</title>
        <authorList>
            <person name="Granchi Z."/>
            <person name="Peng M."/>
            <person name="de Vries R.P."/>
            <person name="Hilden K."/>
            <person name="Makela M.R."/>
            <person name="Grigoriev I."/>
            <person name="Riley R."/>
        </authorList>
    </citation>
    <scope>NUCLEOTIDE SEQUENCE [LARGE SCALE GENOMIC DNA]</scope>
    <source>
        <strain evidence="1 2">FBCC195</strain>
    </source>
</reference>
<evidence type="ECO:0000313" key="1">
    <source>
        <dbReference type="EMBL" id="PSR92213.1"/>
    </source>
</evidence>
<proteinExistence type="predicted"/>
<organism evidence="1 2">
    <name type="scientific">Hermanssonia centrifuga</name>
    <dbReference type="NCBI Taxonomy" id="98765"/>
    <lineage>
        <taxon>Eukaryota</taxon>
        <taxon>Fungi</taxon>
        <taxon>Dikarya</taxon>
        <taxon>Basidiomycota</taxon>
        <taxon>Agaricomycotina</taxon>
        <taxon>Agaricomycetes</taxon>
        <taxon>Polyporales</taxon>
        <taxon>Meruliaceae</taxon>
        <taxon>Hermanssonia</taxon>
    </lineage>
</organism>
<keyword evidence="2" id="KW-1185">Reference proteome</keyword>
<dbReference type="Proteomes" id="UP000186601">
    <property type="component" value="Unassembled WGS sequence"/>
</dbReference>
<evidence type="ECO:0000313" key="2">
    <source>
        <dbReference type="Proteomes" id="UP000186601"/>
    </source>
</evidence>